<dbReference type="KEGG" id="sro:Sros_3043"/>
<keyword evidence="3" id="KW-1185">Reference proteome</keyword>
<keyword evidence="1" id="KW-1133">Transmembrane helix</keyword>
<dbReference type="STRING" id="479432.Sros_3043"/>
<protein>
    <submittedName>
        <fullName evidence="2">Uncharacterized protein</fullName>
    </submittedName>
</protein>
<dbReference type="Proteomes" id="UP000002029">
    <property type="component" value="Chromosome"/>
</dbReference>
<dbReference type="AlphaFoldDB" id="D2B9Y2"/>
<sequence length="246" mass="26190">MKRMMMTDHKRLTNPFSFFAAMIVYGVAVLAVVTLGIGIFKLPGGEIAPITFYGFGDAGVCVSGVDAGLPAGDREIDAIGALTSGVTPYVTEIKVCSDRPTIPQRVLVTLATLPVHVVYAGLLVGLWRITYRARRTGVFDPMVGRRLGRLGKAVAWSAIPAVLIGEVARLQFIEIVKSDIFPFGDDSLGTRALSILFFGKFPFGTLLTGLALITLGRIFLYGSRLEEVVGSSSASSDGNEASTPTT</sequence>
<gene>
    <name evidence="2" type="ordered locus">Sros_3043</name>
</gene>
<reference evidence="2 3" key="1">
    <citation type="journal article" date="2010" name="Stand. Genomic Sci.">
        <title>Complete genome sequence of Streptosporangium roseum type strain (NI 9100).</title>
        <authorList>
            <person name="Nolan M."/>
            <person name="Sikorski J."/>
            <person name="Jando M."/>
            <person name="Lucas S."/>
            <person name="Lapidus A."/>
            <person name="Glavina Del Rio T."/>
            <person name="Chen F."/>
            <person name="Tice H."/>
            <person name="Pitluck S."/>
            <person name="Cheng J.F."/>
            <person name="Chertkov O."/>
            <person name="Sims D."/>
            <person name="Meincke L."/>
            <person name="Brettin T."/>
            <person name="Han C."/>
            <person name="Detter J.C."/>
            <person name="Bruce D."/>
            <person name="Goodwin L."/>
            <person name="Land M."/>
            <person name="Hauser L."/>
            <person name="Chang Y.J."/>
            <person name="Jeffries C.D."/>
            <person name="Ivanova N."/>
            <person name="Mavromatis K."/>
            <person name="Mikhailova N."/>
            <person name="Chen A."/>
            <person name="Palaniappan K."/>
            <person name="Chain P."/>
            <person name="Rohde M."/>
            <person name="Goker M."/>
            <person name="Bristow J."/>
            <person name="Eisen J.A."/>
            <person name="Markowitz V."/>
            <person name="Hugenholtz P."/>
            <person name="Kyrpides N.C."/>
            <person name="Klenk H.P."/>
        </authorList>
    </citation>
    <scope>NUCLEOTIDE SEQUENCE [LARGE SCALE GENOMIC DNA]</scope>
    <source>
        <strain evidence="3">ATCC 12428 / DSM 43021 / JCM 3005 / NI 9100</strain>
    </source>
</reference>
<proteinExistence type="predicted"/>
<accession>D2B9Y2</accession>
<keyword evidence="1" id="KW-0472">Membrane</keyword>
<dbReference type="EMBL" id="CP001814">
    <property type="protein sequence ID" value="ACZ85995.1"/>
    <property type="molecule type" value="Genomic_DNA"/>
</dbReference>
<dbReference type="HOGENOM" id="CLU_1128571_0_0_11"/>
<evidence type="ECO:0000256" key="1">
    <source>
        <dbReference type="SAM" id="Phobius"/>
    </source>
</evidence>
<organism evidence="2 3">
    <name type="scientific">Streptosporangium roseum (strain ATCC 12428 / DSM 43021 / JCM 3005 / KCTC 9067 / NCIMB 10171 / NRRL 2505 / NI 9100)</name>
    <dbReference type="NCBI Taxonomy" id="479432"/>
    <lineage>
        <taxon>Bacteria</taxon>
        <taxon>Bacillati</taxon>
        <taxon>Actinomycetota</taxon>
        <taxon>Actinomycetes</taxon>
        <taxon>Streptosporangiales</taxon>
        <taxon>Streptosporangiaceae</taxon>
        <taxon>Streptosporangium</taxon>
    </lineage>
</organism>
<evidence type="ECO:0000313" key="2">
    <source>
        <dbReference type="EMBL" id="ACZ85995.1"/>
    </source>
</evidence>
<feature type="transmembrane region" description="Helical" evidence="1">
    <location>
        <begin position="150"/>
        <end position="172"/>
    </location>
</feature>
<name>D2B9Y2_STRRD</name>
<feature type="transmembrane region" description="Helical" evidence="1">
    <location>
        <begin position="12"/>
        <end position="40"/>
    </location>
</feature>
<feature type="transmembrane region" description="Helical" evidence="1">
    <location>
        <begin position="107"/>
        <end position="129"/>
    </location>
</feature>
<keyword evidence="1" id="KW-0812">Transmembrane</keyword>
<feature type="transmembrane region" description="Helical" evidence="1">
    <location>
        <begin position="192"/>
        <end position="215"/>
    </location>
</feature>
<evidence type="ECO:0000313" key="3">
    <source>
        <dbReference type="Proteomes" id="UP000002029"/>
    </source>
</evidence>
<dbReference type="RefSeq" id="WP_012889740.1">
    <property type="nucleotide sequence ID" value="NC_013595.1"/>
</dbReference>